<keyword evidence="1" id="KW-0472">Membrane</keyword>
<proteinExistence type="predicted"/>
<reference evidence="2 3" key="1">
    <citation type="journal article" date="2012" name="MBio">
        <title>De novo assembly of the Pneumocystis jirovecii genome from a single bronchoalveolar lavage fluid specimen from a patient.</title>
        <authorList>
            <person name="Cisse O.H."/>
            <person name="Pagni M."/>
            <person name="Hauser P.M."/>
        </authorList>
    </citation>
    <scope>NUCLEOTIDE SEQUENCE [LARGE SCALE GENOMIC DNA]</scope>
    <source>
        <strain evidence="2 3">SE8</strain>
    </source>
</reference>
<evidence type="ECO:0000313" key="2">
    <source>
        <dbReference type="EMBL" id="CCJ30454.1"/>
    </source>
</evidence>
<feature type="transmembrane region" description="Helical" evidence="1">
    <location>
        <begin position="20"/>
        <end position="44"/>
    </location>
</feature>
<dbReference type="InParanoid" id="L0PEG4"/>
<gene>
    <name evidence="2" type="ORF">PNEJI1_001344</name>
</gene>
<comment type="caution">
    <text evidence="2">The sequence shown here is derived from an EMBL/GenBank/DDBJ whole genome shotgun (WGS) entry which is preliminary data.</text>
</comment>
<accession>L0PEG4</accession>
<sequence length="63" mass="7551">MSKITQALKFFISRKMIYNWYLMTRIIKTYFNLCYTLFSNIILFTDFKTIVSSLMNIPLPIEA</sequence>
<organism evidence="3">
    <name type="scientific">Pneumocystis jirovecii</name>
    <name type="common">Human pneumocystis pneumonia agent</name>
    <dbReference type="NCBI Taxonomy" id="42068"/>
    <lineage>
        <taxon>Eukaryota</taxon>
        <taxon>Fungi</taxon>
        <taxon>Dikarya</taxon>
        <taxon>Ascomycota</taxon>
        <taxon>Taphrinomycotina</taxon>
        <taxon>Pneumocystomycetes</taxon>
        <taxon>Pneumocystaceae</taxon>
        <taxon>Pneumocystis</taxon>
    </lineage>
</organism>
<dbReference type="VEuPathDB" id="FungiDB:PNEJI1_001344"/>
<evidence type="ECO:0000313" key="3">
    <source>
        <dbReference type="Proteomes" id="UP000010422"/>
    </source>
</evidence>
<protein>
    <submittedName>
        <fullName evidence="2">Uncharacterized protein</fullName>
    </submittedName>
</protein>
<keyword evidence="1" id="KW-1133">Transmembrane helix</keyword>
<evidence type="ECO:0000256" key="1">
    <source>
        <dbReference type="SAM" id="Phobius"/>
    </source>
</evidence>
<dbReference type="Proteomes" id="UP000010422">
    <property type="component" value="Unassembled WGS sequence"/>
</dbReference>
<dbReference type="EMBL" id="CAKM01000252">
    <property type="protein sequence ID" value="CCJ30454.1"/>
    <property type="molecule type" value="Genomic_DNA"/>
</dbReference>
<name>L0PEG4_PNEJI</name>
<dbReference type="AlphaFoldDB" id="L0PEG4"/>
<keyword evidence="1" id="KW-0812">Transmembrane</keyword>